<organism evidence="2 3">
    <name type="scientific">Candidatus Cryptobacteroides gallistercoris</name>
    <dbReference type="NCBI Taxonomy" id="2840765"/>
    <lineage>
        <taxon>Bacteria</taxon>
        <taxon>Pseudomonadati</taxon>
        <taxon>Bacteroidota</taxon>
        <taxon>Bacteroidia</taxon>
        <taxon>Bacteroidales</taxon>
        <taxon>Candidatus Cryptobacteroides</taxon>
    </lineage>
</organism>
<keyword evidence="1" id="KW-0732">Signal</keyword>
<feature type="chain" id="PRO_5037899329" description="Lipoprotein" evidence="1">
    <location>
        <begin position="22"/>
        <end position="147"/>
    </location>
</feature>
<evidence type="ECO:0000256" key="1">
    <source>
        <dbReference type="SAM" id="SignalP"/>
    </source>
</evidence>
<evidence type="ECO:0008006" key="4">
    <source>
        <dbReference type="Google" id="ProtNLM"/>
    </source>
</evidence>
<feature type="signal peptide" evidence="1">
    <location>
        <begin position="1"/>
        <end position="21"/>
    </location>
</feature>
<proteinExistence type="predicted"/>
<name>A0A940IFW0_9BACT</name>
<dbReference type="AlphaFoldDB" id="A0A940IFW0"/>
<reference evidence="2" key="1">
    <citation type="submission" date="2020-10" db="EMBL/GenBank/DDBJ databases">
        <authorList>
            <person name="Gilroy R."/>
        </authorList>
    </citation>
    <scope>NUCLEOTIDE SEQUENCE</scope>
    <source>
        <strain evidence="2">F1-3629</strain>
    </source>
</reference>
<comment type="caution">
    <text evidence="2">The sequence shown here is derived from an EMBL/GenBank/DDBJ whole genome shotgun (WGS) entry which is preliminary data.</text>
</comment>
<dbReference type="PROSITE" id="PS51257">
    <property type="entry name" value="PROKAR_LIPOPROTEIN"/>
    <property type="match status" value="1"/>
</dbReference>
<evidence type="ECO:0000313" key="2">
    <source>
        <dbReference type="EMBL" id="MBO8453295.1"/>
    </source>
</evidence>
<reference evidence="2" key="2">
    <citation type="journal article" date="2021" name="PeerJ">
        <title>Extensive microbial diversity within the chicken gut microbiome revealed by metagenomics and culture.</title>
        <authorList>
            <person name="Gilroy R."/>
            <person name="Ravi A."/>
            <person name="Getino M."/>
            <person name="Pursley I."/>
            <person name="Horton D.L."/>
            <person name="Alikhan N.F."/>
            <person name="Baker D."/>
            <person name="Gharbi K."/>
            <person name="Hall N."/>
            <person name="Watson M."/>
            <person name="Adriaenssens E.M."/>
            <person name="Foster-Nyarko E."/>
            <person name="Jarju S."/>
            <person name="Secka A."/>
            <person name="Antonio M."/>
            <person name="Oren A."/>
            <person name="Chaudhuri R.R."/>
            <person name="La Ragione R."/>
            <person name="Hildebrand F."/>
            <person name="Pallen M.J."/>
        </authorList>
    </citation>
    <scope>NUCLEOTIDE SEQUENCE</scope>
    <source>
        <strain evidence="2">F1-3629</strain>
    </source>
</reference>
<accession>A0A940IFW0</accession>
<dbReference type="Proteomes" id="UP000771749">
    <property type="component" value="Unassembled WGS sequence"/>
</dbReference>
<protein>
    <recommendedName>
        <fullName evidence="4">Lipoprotein</fullName>
    </recommendedName>
</protein>
<sequence>MNNRIVIMSASVAMLAVSVFACTVSLNDMMQDTDWSMFGEFSIGERTVTTYDGYIDGDYYVVKWFRDTIEMDCRVIPPADSSSFRRLSRSRQIEDIVSRRIPLDEKEKARVASGIMLLRRYGLSCLSVTTDTVTVVTETGDTLTMPL</sequence>
<dbReference type="EMBL" id="JADIMJ010000018">
    <property type="protein sequence ID" value="MBO8453295.1"/>
    <property type="molecule type" value="Genomic_DNA"/>
</dbReference>
<gene>
    <name evidence="2" type="ORF">IAC07_01060</name>
</gene>
<evidence type="ECO:0000313" key="3">
    <source>
        <dbReference type="Proteomes" id="UP000771749"/>
    </source>
</evidence>